<dbReference type="AlphaFoldDB" id="A0AAV3PAA1"/>
<evidence type="ECO:0000313" key="1">
    <source>
        <dbReference type="EMBL" id="GAA0147977.1"/>
    </source>
</evidence>
<organism evidence="1 2">
    <name type="scientific">Lithospermum erythrorhizon</name>
    <name type="common">Purple gromwell</name>
    <name type="synonym">Lithospermum officinale var. erythrorhizon</name>
    <dbReference type="NCBI Taxonomy" id="34254"/>
    <lineage>
        <taxon>Eukaryota</taxon>
        <taxon>Viridiplantae</taxon>
        <taxon>Streptophyta</taxon>
        <taxon>Embryophyta</taxon>
        <taxon>Tracheophyta</taxon>
        <taxon>Spermatophyta</taxon>
        <taxon>Magnoliopsida</taxon>
        <taxon>eudicotyledons</taxon>
        <taxon>Gunneridae</taxon>
        <taxon>Pentapetalae</taxon>
        <taxon>asterids</taxon>
        <taxon>lamiids</taxon>
        <taxon>Boraginales</taxon>
        <taxon>Boraginaceae</taxon>
        <taxon>Boraginoideae</taxon>
        <taxon>Lithospermeae</taxon>
        <taxon>Lithospermum</taxon>
    </lineage>
</organism>
<sequence>MLTMTVEDVHRVYNLPIGPELIELSSAMDEGCRLSFNELEVDPDRKGYKENISLKAFYDKLRTFKSKTTWRKAVIFCIIVNFMDKVNGVDAINPGPTSTNWTKKELFTRLKNIENGCGFSRAIGESHKDTNKVEHQEECSSGGDQVVLPINPEACDHL</sequence>
<dbReference type="Proteomes" id="UP001454036">
    <property type="component" value="Unassembled WGS sequence"/>
</dbReference>
<accession>A0AAV3PAA1</accession>
<proteinExistence type="predicted"/>
<keyword evidence="2" id="KW-1185">Reference proteome</keyword>
<name>A0AAV3PAA1_LITER</name>
<comment type="caution">
    <text evidence="1">The sequence shown here is derived from an EMBL/GenBank/DDBJ whole genome shotgun (WGS) entry which is preliminary data.</text>
</comment>
<dbReference type="EMBL" id="BAABME010001167">
    <property type="protein sequence ID" value="GAA0147977.1"/>
    <property type="molecule type" value="Genomic_DNA"/>
</dbReference>
<reference evidence="1 2" key="1">
    <citation type="submission" date="2024-01" db="EMBL/GenBank/DDBJ databases">
        <title>The complete chloroplast genome sequence of Lithospermum erythrorhizon: insights into the phylogenetic relationship among Boraginaceae species and the maternal lineages of purple gromwells.</title>
        <authorList>
            <person name="Okada T."/>
            <person name="Watanabe K."/>
        </authorList>
    </citation>
    <scope>NUCLEOTIDE SEQUENCE [LARGE SCALE GENOMIC DNA]</scope>
</reference>
<gene>
    <name evidence="1" type="ORF">LIER_07543</name>
</gene>
<protein>
    <submittedName>
        <fullName evidence="1">Uncharacterized protein</fullName>
    </submittedName>
</protein>
<evidence type="ECO:0000313" key="2">
    <source>
        <dbReference type="Proteomes" id="UP001454036"/>
    </source>
</evidence>